<evidence type="ECO:0000256" key="13">
    <source>
        <dbReference type="ARBA" id="ARBA00032959"/>
    </source>
</evidence>
<evidence type="ECO:0000256" key="4">
    <source>
        <dbReference type="ARBA" id="ARBA00008904"/>
    </source>
</evidence>
<evidence type="ECO:0000256" key="3">
    <source>
        <dbReference type="ARBA" id="ARBA00001966"/>
    </source>
</evidence>
<accession>A0ABY8ECZ5</accession>
<organism evidence="16 17">
    <name type="scientific">Tepidibacter hydrothermalis</name>
    <dbReference type="NCBI Taxonomy" id="3036126"/>
    <lineage>
        <taxon>Bacteria</taxon>
        <taxon>Bacillati</taxon>
        <taxon>Bacillota</taxon>
        <taxon>Clostridia</taxon>
        <taxon>Peptostreptococcales</taxon>
        <taxon>Peptostreptococcaceae</taxon>
        <taxon>Tepidibacter</taxon>
    </lineage>
</organism>
<feature type="domain" description="4-hydroxyphenylacetate decarboxylase small gamma subunit C-terminal" evidence="14">
    <location>
        <begin position="41"/>
        <end position="79"/>
    </location>
</feature>
<keyword evidence="11 16" id="KW-0456">Lyase</keyword>
<dbReference type="GO" id="GO:0043722">
    <property type="term" value="F:4-hydroxyphenylacetate decarboxylase activity"/>
    <property type="evidence" value="ECO:0007669"/>
    <property type="project" value="UniProtKB-EC"/>
</dbReference>
<dbReference type="Pfam" id="PF18671">
    <property type="entry name" value="4HPAD_g_N"/>
    <property type="match status" value="1"/>
</dbReference>
<dbReference type="RefSeq" id="WP_277732762.1">
    <property type="nucleotide sequence ID" value="NZ_CP120733.1"/>
</dbReference>
<feature type="domain" description="4-hydroxyphenylacetate decarboxylase small gamma subunit N-terminal" evidence="15">
    <location>
        <begin position="2"/>
        <end position="32"/>
    </location>
</feature>
<reference evidence="16 17" key="1">
    <citation type="submission" date="2023-03" db="EMBL/GenBank/DDBJ databases">
        <title>Complete genome sequence of Tepidibacter sp. SWIR-1, isolated from a deep-sea hydrothermal vent.</title>
        <authorList>
            <person name="Li X."/>
        </authorList>
    </citation>
    <scope>NUCLEOTIDE SEQUENCE [LARGE SCALE GENOMIC DNA]</scope>
    <source>
        <strain evidence="16 17">SWIR-1</strain>
    </source>
</reference>
<dbReference type="InterPro" id="IPR040923">
    <property type="entry name" value="HpdC_C"/>
</dbReference>
<evidence type="ECO:0000256" key="9">
    <source>
        <dbReference type="ARBA" id="ARBA00023004"/>
    </source>
</evidence>
<evidence type="ECO:0000313" key="17">
    <source>
        <dbReference type="Proteomes" id="UP001222800"/>
    </source>
</evidence>
<evidence type="ECO:0000259" key="14">
    <source>
        <dbReference type="Pfam" id="PF18524"/>
    </source>
</evidence>
<evidence type="ECO:0000256" key="2">
    <source>
        <dbReference type="ARBA" id="ARBA00001088"/>
    </source>
</evidence>
<evidence type="ECO:0000256" key="1">
    <source>
        <dbReference type="ARBA" id="ARBA00000127"/>
    </source>
</evidence>
<keyword evidence="7" id="KW-0004">4Fe-4S</keyword>
<evidence type="ECO:0000256" key="8">
    <source>
        <dbReference type="ARBA" id="ARBA00022723"/>
    </source>
</evidence>
<evidence type="ECO:0000256" key="7">
    <source>
        <dbReference type="ARBA" id="ARBA00022485"/>
    </source>
</evidence>
<dbReference type="Gene3D" id="2.20.70.100">
    <property type="match status" value="2"/>
</dbReference>
<dbReference type="EMBL" id="CP120733">
    <property type="protein sequence ID" value="WFD10796.1"/>
    <property type="molecule type" value="Genomic_DNA"/>
</dbReference>
<evidence type="ECO:0000313" key="16">
    <source>
        <dbReference type="EMBL" id="WFD10796.1"/>
    </source>
</evidence>
<dbReference type="EC" id="4.1.1.83" evidence="5"/>
<comment type="similarity">
    <text evidence="4">Belongs to the HPA decarboxylase small subunit family.</text>
</comment>
<keyword evidence="17" id="KW-1185">Reference proteome</keyword>
<sequence length="85" mass="9503">MLKHNDCLNFSPMDAAKGICRITGNIINIDSDVCEAFELCPKCRNCSHFKNSDKDELGMCTGLDKDNWTYGDLNAITCSSHELKK</sequence>
<proteinExistence type="inferred from homology"/>
<comment type="catalytic activity">
    <reaction evidence="2">
        <text>3,4-dihydroxyphenylacetate + H(+) = 4-methylcatechol + CO2</text>
        <dbReference type="Rhea" id="RHEA:62556"/>
        <dbReference type="ChEBI" id="CHEBI:15378"/>
        <dbReference type="ChEBI" id="CHEBI:16526"/>
        <dbReference type="ChEBI" id="CHEBI:17254"/>
        <dbReference type="ChEBI" id="CHEBI:17612"/>
        <dbReference type="EC" id="4.1.1.83"/>
    </reaction>
    <physiologicalReaction direction="left-to-right" evidence="2">
        <dbReference type="Rhea" id="RHEA:62557"/>
    </physiologicalReaction>
</comment>
<gene>
    <name evidence="16" type="primary">hpdC</name>
    <name evidence="16" type="ORF">P4S50_01585</name>
</gene>
<evidence type="ECO:0000256" key="6">
    <source>
        <dbReference type="ARBA" id="ARBA00013463"/>
    </source>
</evidence>
<dbReference type="InterPro" id="IPR041125">
    <property type="entry name" value="4HPAD_g_N"/>
</dbReference>
<comment type="catalytic activity">
    <reaction evidence="1">
        <text>4-hydroxyphenylacetate + H(+) = 4-methylphenol + CO2</text>
        <dbReference type="Rhea" id="RHEA:22732"/>
        <dbReference type="ChEBI" id="CHEBI:15378"/>
        <dbReference type="ChEBI" id="CHEBI:16526"/>
        <dbReference type="ChEBI" id="CHEBI:17847"/>
        <dbReference type="ChEBI" id="CHEBI:48999"/>
        <dbReference type="EC" id="4.1.1.83"/>
    </reaction>
    <physiologicalReaction direction="left-to-right" evidence="1">
        <dbReference type="Rhea" id="RHEA:22733"/>
    </physiologicalReaction>
</comment>
<protein>
    <recommendedName>
        <fullName evidence="6">4-hydroxyphenylacetate decarboxylase small subunit</fullName>
        <ecNumber evidence="5">4.1.1.83</ecNumber>
    </recommendedName>
    <alternativeName>
        <fullName evidence="12">4-hydroxyphenylacetate decarboxylase gamma subunit</fullName>
    </alternativeName>
    <alternativeName>
        <fullName evidence="13">p-hydroxyphenylacetate decarboxylase small subunit</fullName>
    </alternativeName>
</protein>
<comment type="cofactor">
    <cofactor evidence="3">
        <name>[4Fe-4S] cluster</name>
        <dbReference type="ChEBI" id="CHEBI:49883"/>
    </cofactor>
</comment>
<keyword evidence="10" id="KW-0411">Iron-sulfur</keyword>
<dbReference type="Pfam" id="PF18524">
    <property type="entry name" value="HPIP_like"/>
    <property type="match status" value="1"/>
</dbReference>
<keyword evidence="9" id="KW-0408">Iron</keyword>
<dbReference type="InterPro" id="IPR053727">
    <property type="entry name" value="HPA_decarboxylase_ss_sf"/>
</dbReference>
<evidence type="ECO:0000256" key="10">
    <source>
        <dbReference type="ARBA" id="ARBA00023014"/>
    </source>
</evidence>
<evidence type="ECO:0000256" key="11">
    <source>
        <dbReference type="ARBA" id="ARBA00023239"/>
    </source>
</evidence>
<evidence type="ECO:0000259" key="15">
    <source>
        <dbReference type="Pfam" id="PF18671"/>
    </source>
</evidence>
<name>A0ABY8ECZ5_9FIRM</name>
<evidence type="ECO:0000256" key="5">
    <source>
        <dbReference type="ARBA" id="ARBA00012283"/>
    </source>
</evidence>
<evidence type="ECO:0000256" key="12">
    <source>
        <dbReference type="ARBA" id="ARBA00029987"/>
    </source>
</evidence>
<dbReference type="NCBIfam" id="NF033716">
    <property type="entry name" value="glycyl_HPDL_Sma"/>
    <property type="match status" value="1"/>
</dbReference>
<keyword evidence="8" id="KW-0479">Metal-binding</keyword>
<dbReference type="Proteomes" id="UP001222800">
    <property type="component" value="Chromosome"/>
</dbReference>